<sequence length="166" mass="17973">MKKLFCAAALGVALAASAGAQAADKIAVVNLSQVFQQSPQRAAVAKQLEGEFSGRASDLQAQQQKIQGEIQDLQRNASTMKASDRTKKEKQIASERAAFEQKAQAFDKDNQSRQMQERNKLLAKIQTAVQSVAKSEGYDLVLDSQAVLYSSADAKDITADVVKQVK</sequence>
<organism evidence="5 6">
    <name type="scientific">Pantoea rodasii</name>
    <dbReference type="NCBI Taxonomy" id="1076549"/>
    <lineage>
        <taxon>Bacteria</taxon>
        <taxon>Pseudomonadati</taxon>
        <taxon>Pseudomonadota</taxon>
        <taxon>Gammaproteobacteria</taxon>
        <taxon>Enterobacterales</taxon>
        <taxon>Erwiniaceae</taxon>
        <taxon>Pantoea</taxon>
    </lineage>
</organism>
<evidence type="ECO:0000313" key="6">
    <source>
        <dbReference type="Proteomes" id="UP000030853"/>
    </source>
</evidence>
<dbReference type="Gene3D" id="3.30.910.20">
    <property type="entry name" value="Skp domain"/>
    <property type="match status" value="1"/>
</dbReference>
<keyword evidence="2 4" id="KW-0732">Signal</keyword>
<comment type="caution">
    <text evidence="5">The sequence shown here is derived from an EMBL/GenBank/DDBJ whole genome shotgun (WGS) entry which is preliminary data.</text>
</comment>
<evidence type="ECO:0000256" key="1">
    <source>
        <dbReference type="ARBA" id="ARBA00018026"/>
    </source>
</evidence>
<dbReference type="InterPro" id="IPR005632">
    <property type="entry name" value="Chaperone_Skp"/>
</dbReference>
<protein>
    <recommendedName>
        <fullName evidence="1">Chaperone protein Skp</fullName>
    </recommendedName>
</protein>
<feature type="signal peptide" evidence="4">
    <location>
        <begin position="1"/>
        <end position="22"/>
    </location>
</feature>
<evidence type="ECO:0000256" key="2">
    <source>
        <dbReference type="ARBA" id="ARBA00022729"/>
    </source>
</evidence>
<evidence type="ECO:0000256" key="3">
    <source>
        <dbReference type="PIRNR" id="PIRNR002094"/>
    </source>
</evidence>
<feature type="chain" id="PRO_5002060588" description="Chaperone protein Skp" evidence="4">
    <location>
        <begin position="23"/>
        <end position="166"/>
    </location>
</feature>
<evidence type="ECO:0000256" key="4">
    <source>
        <dbReference type="SAM" id="SignalP"/>
    </source>
</evidence>
<reference evidence="5 6" key="1">
    <citation type="submission" date="2014-11" db="EMBL/GenBank/DDBJ databases">
        <title>Genome sequencing of Pantoea rodasii ND03.</title>
        <authorList>
            <person name="Muhamad Yunos N.Y."/>
            <person name="Chan K.-G."/>
        </authorList>
    </citation>
    <scope>NUCLEOTIDE SEQUENCE [LARGE SCALE GENOMIC DNA]</scope>
    <source>
        <strain evidence="5 6">ND03</strain>
    </source>
</reference>
<dbReference type="GO" id="GO:0051082">
    <property type="term" value="F:unfolded protein binding"/>
    <property type="evidence" value="ECO:0007669"/>
    <property type="project" value="InterPro"/>
</dbReference>
<dbReference type="PANTHER" id="PTHR35089:SF1">
    <property type="entry name" value="CHAPERONE PROTEIN SKP"/>
    <property type="match status" value="1"/>
</dbReference>
<proteinExistence type="inferred from homology"/>
<dbReference type="AlphaFoldDB" id="A0A0B1R5C5"/>
<gene>
    <name evidence="5" type="ORF">QU24_11855</name>
</gene>
<dbReference type="EMBL" id="JTJJ01000041">
    <property type="protein sequence ID" value="KHJ67824.1"/>
    <property type="molecule type" value="Genomic_DNA"/>
</dbReference>
<dbReference type="Proteomes" id="UP000030853">
    <property type="component" value="Unassembled WGS sequence"/>
</dbReference>
<dbReference type="PIRSF" id="PIRSF002094">
    <property type="entry name" value="OMP26_Skp"/>
    <property type="match status" value="1"/>
</dbReference>
<comment type="similarity">
    <text evidence="3">Belongs to the skp family.</text>
</comment>
<evidence type="ECO:0000313" key="5">
    <source>
        <dbReference type="EMBL" id="KHJ67824.1"/>
    </source>
</evidence>
<accession>A0A0B1R5C5</accession>
<dbReference type="RefSeq" id="WP_039331207.1">
    <property type="nucleotide sequence ID" value="NZ_JTJJ01000041.1"/>
</dbReference>
<dbReference type="SMART" id="SM00935">
    <property type="entry name" value="OmpH"/>
    <property type="match status" value="1"/>
</dbReference>
<dbReference type="Pfam" id="PF03938">
    <property type="entry name" value="OmpH"/>
    <property type="match status" value="1"/>
</dbReference>
<name>A0A0B1R5C5_9GAMM</name>
<dbReference type="SUPFAM" id="SSF111384">
    <property type="entry name" value="OmpH-like"/>
    <property type="match status" value="1"/>
</dbReference>
<dbReference type="GO" id="GO:0005829">
    <property type="term" value="C:cytosol"/>
    <property type="evidence" value="ECO:0007669"/>
    <property type="project" value="TreeGrafter"/>
</dbReference>
<dbReference type="PANTHER" id="PTHR35089">
    <property type="entry name" value="CHAPERONE PROTEIN SKP"/>
    <property type="match status" value="1"/>
</dbReference>
<dbReference type="InterPro" id="IPR024930">
    <property type="entry name" value="Skp_dom_sf"/>
</dbReference>
<dbReference type="GO" id="GO:0050821">
    <property type="term" value="P:protein stabilization"/>
    <property type="evidence" value="ECO:0007669"/>
    <property type="project" value="TreeGrafter"/>
</dbReference>